<dbReference type="Pfam" id="PF01035">
    <property type="entry name" value="DNA_binding_1"/>
    <property type="match status" value="1"/>
</dbReference>
<evidence type="ECO:0000256" key="9">
    <source>
        <dbReference type="ARBA" id="ARBA00023204"/>
    </source>
</evidence>
<dbReference type="AlphaFoldDB" id="A0A3A8EDV6"/>
<evidence type="ECO:0000256" key="7">
    <source>
        <dbReference type="ARBA" id="ARBA00023015"/>
    </source>
</evidence>
<evidence type="ECO:0000256" key="2">
    <source>
        <dbReference type="ARBA" id="ARBA00008711"/>
    </source>
</evidence>
<dbReference type="PROSITE" id="PS00374">
    <property type="entry name" value="MGMT"/>
    <property type="match status" value="1"/>
</dbReference>
<dbReference type="PANTHER" id="PTHR10815">
    <property type="entry name" value="METHYLATED-DNA--PROTEIN-CYSTEINE METHYLTRANSFERASE"/>
    <property type="match status" value="1"/>
</dbReference>
<dbReference type="Proteomes" id="UP000269001">
    <property type="component" value="Unassembled WGS sequence"/>
</dbReference>
<dbReference type="GO" id="GO:0003908">
    <property type="term" value="F:methylated-DNA-[protein]-cysteine S-methyltransferase activity"/>
    <property type="evidence" value="ECO:0007669"/>
    <property type="project" value="UniProtKB-EC"/>
</dbReference>
<gene>
    <name evidence="12" type="ORF">D7V21_11725</name>
</gene>
<keyword evidence="6" id="KW-0227">DNA damage</keyword>
<dbReference type="Gene3D" id="3.30.160.70">
    <property type="entry name" value="Methylated DNA-protein cysteine methyltransferase domain"/>
    <property type="match status" value="1"/>
</dbReference>
<dbReference type="GO" id="GO:0043565">
    <property type="term" value="F:sequence-specific DNA binding"/>
    <property type="evidence" value="ECO:0007669"/>
    <property type="project" value="InterPro"/>
</dbReference>
<dbReference type="InterPro" id="IPR014048">
    <property type="entry name" value="MethylDNA_cys_MeTrfase_DNA-bd"/>
</dbReference>
<dbReference type="InterPro" id="IPR036388">
    <property type="entry name" value="WH-like_DNA-bd_sf"/>
</dbReference>
<keyword evidence="9" id="KW-0234">DNA repair</keyword>
<evidence type="ECO:0000313" key="13">
    <source>
        <dbReference type="Proteomes" id="UP000269001"/>
    </source>
</evidence>
<dbReference type="Gene3D" id="1.10.10.10">
    <property type="entry name" value="Winged helix-like DNA-binding domain superfamily/Winged helix DNA-binding domain"/>
    <property type="match status" value="1"/>
</dbReference>
<keyword evidence="7" id="KW-0805">Transcription regulation</keyword>
<dbReference type="FunFam" id="1.10.10.10:FF:000214">
    <property type="entry name" value="Methylated-DNA--protein-cysteine methyltransferase"/>
    <property type="match status" value="1"/>
</dbReference>
<dbReference type="GO" id="GO:0003700">
    <property type="term" value="F:DNA-binding transcription factor activity"/>
    <property type="evidence" value="ECO:0007669"/>
    <property type="project" value="InterPro"/>
</dbReference>
<sequence>MKNLSSSQFAVIASMIEYAYQHFDDQPSLEQMAATVGLSPSYAQRQFQQWVGISPKKFVQYLSLQRAKALLSHRYSILDTALETGLSGTGRLHDLFVHIEGMTPGEYKQQGESLLIDYSCEKTPFGDIFIASTDKGICSIQFLSDSSSDLIALEQLQQRFTLAEFQQQSTQLHQQVVGWFQHDFKFNLQQKIPLRLQGTSFQLKVWEALLTIPEGQLLSYQQVAERIGHPKAVRAVASAVAQNPIAYLIPCHRVIRSTGMIGEYHWTKARKLALLSWEMAKQEQAL</sequence>
<evidence type="ECO:0000256" key="1">
    <source>
        <dbReference type="ARBA" id="ARBA00001286"/>
    </source>
</evidence>
<dbReference type="SMART" id="SM00342">
    <property type="entry name" value="HTH_ARAC"/>
    <property type="match status" value="1"/>
</dbReference>
<dbReference type="PANTHER" id="PTHR10815:SF13">
    <property type="entry name" value="METHYLATED-DNA--PROTEIN-CYSTEINE METHYLTRANSFERASE"/>
    <property type="match status" value="1"/>
</dbReference>
<comment type="catalytic activity">
    <reaction evidence="10">
        <text>a 6-O-methyl-2'-deoxyguanosine in DNA + L-cysteinyl-[protein] = S-methyl-L-cysteinyl-[protein] + a 2'-deoxyguanosine in DNA</text>
        <dbReference type="Rhea" id="RHEA:24000"/>
        <dbReference type="Rhea" id="RHEA-COMP:10131"/>
        <dbReference type="Rhea" id="RHEA-COMP:10132"/>
        <dbReference type="Rhea" id="RHEA-COMP:11367"/>
        <dbReference type="Rhea" id="RHEA-COMP:11368"/>
        <dbReference type="ChEBI" id="CHEBI:29950"/>
        <dbReference type="ChEBI" id="CHEBI:82612"/>
        <dbReference type="ChEBI" id="CHEBI:85445"/>
        <dbReference type="ChEBI" id="CHEBI:85448"/>
        <dbReference type="EC" id="2.1.1.63"/>
    </reaction>
</comment>
<evidence type="ECO:0000256" key="6">
    <source>
        <dbReference type="ARBA" id="ARBA00022763"/>
    </source>
</evidence>
<keyword evidence="8" id="KW-0804">Transcription</keyword>
<comment type="similarity">
    <text evidence="2">Belongs to the MGMT family.</text>
</comment>
<evidence type="ECO:0000313" key="12">
    <source>
        <dbReference type="EMBL" id="RKG32399.1"/>
    </source>
</evidence>
<dbReference type="Gene3D" id="1.10.10.60">
    <property type="entry name" value="Homeodomain-like"/>
    <property type="match status" value="1"/>
</dbReference>
<evidence type="ECO:0000259" key="11">
    <source>
        <dbReference type="PROSITE" id="PS01124"/>
    </source>
</evidence>
<comment type="catalytic activity">
    <reaction evidence="1">
        <text>a 4-O-methyl-thymidine in DNA + L-cysteinyl-[protein] = a thymidine in DNA + S-methyl-L-cysteinyl-[protein]</text>
        <dbReference type="Rhea" id="RHEA:53428"/>
        <dbReference type="Rhea" id="RHEA-COMP:10131"/>
        <dbReference type="Rhea" id="RHEA-COMP:10132"/>
        <dbReference type="Rhea" id="RHEA-COMP:13555"/>
        <dbReference type="Rhea" id="RHEA-COMP:13556"/>
        <dbReference type="ChEBI" id="CHEBI:29950"/>
        <dbReference type="ChEBI" id="CHEBI:82612"/>
        <dbReference type="ChEBI" id="CHEBI:137386"/>
        <dbReference type="ChEBI" id="CHEBI:137387"/>
        <dbReference type="EC" id="2.1.1.63"/>
    </reaction>
</comment>
<dbReference type="InterPro" id="IPR036631">
    <property type="entry name" value="MGMT_N_sf"/>
</dbReference>
<dbReference type="InterPro" id="IPR009057">
    <property type="entry name" value="Homeodomain-like_sf"/>
</dbReference>
<dbReference type="EMBL" id="RAXU01000015">
    <property type="protein sequence ID" value="RKG32399.1"/>
    <property type="molecule type" value="Genomic_DNA"/>
</dbReference>
<dbReference type="Pfam" id="PF02870">
    <property type="entry name" value="Methyltransf_1N"/>
    <property type="match status" value="1"/>
</dbReference>
<proteinExistence type="inferred from homology"/>
<evidence type="ECO:0000256" key="8">
    <source>
        <dbReference type="ARBA" id="ARBA00023163"/>
    </source>
</evidence>
<organism evidence="12 13">
    <name type="scientific">Acinetobacter guerrae</name>
    <dbReference type="NCBI Taxonomy" id="1843371"/>
    <lineage>
        <taxon>Bacteria</taxon>
        <taxon>Pseudomonadati</taxon>
        <taxon>Pseudomonadota</taxon>
        <taxon>Gammaproteobacteria</taxon>
        <taxon>Moraxellales</taxon>
        <taxon>Moraxellaceae</taxon>
        <taxon>Acinetobacter</taxon>
    </lineage>
</organism>
<keyword evidence="13" id="KW-1185">Reference proteome</keyword>
<evidence type="ECO:0000256" key="3">
    <source>
        <dbReference type="ARBA" id="ARBA00011918"/>
    </source>
</evidence>
<dbReference type="SUPFAM" id="SSF46767">
    <property type="entry name" value="Methylated DNA-protein cysteine methyltransferase, C-terminal domain"/>
    <property type="match status" value="1"/>
</dbReference>
<dbReference type="Pfam" id="PF12833">
    <property type="entry name" value="HTH_18"/>
    <property type="match status" value="1"/>
</dbReference>
<dbReference type="PROSITE" id="PS01124">
    <property type="entry name" value="HTH_ARAC_FAMILY_2"/>
    <property type="match status" value="1"/>
</dbReference>
<dbReference type="InterPro" id="IPR036217">
    <property type="entry name" value="MethylDNA_cys_MeTrfase_DNAb"/>
</dbReference>
<feature type="domain" description="HTH araC/xylS-type" evidence="11">
    <location>
        <begin position="13"/>
        <end position="110"/>
    </location>
</feature>
<comment type="caution">
    <text evidence="12">The sequence shown here is derived from an EMBL/GenBank/DDBJ whole genome shotgun (WGS) entry which is preliminary data.</text>
</comment>
<evidence type="ECO:0000256" key="4">
    <source>
        <dbReference type="ARBA" id="ARBA00022603"/>
    </source>
</evidence>
<evidence type="ECO:0000256" key="5">
    <source>
        <dbReference type="ARBA" id="ARBA00022679"/>
    </source>
</evidence>
<dbReference type="EC" id="2.1.1.63" evidence="3"/>
<dbReference type="NCBIfam" id="TIGR00589">
    <property type="entry name" value="ogt"/>
    <property type="match status" value="1"/>
</dbReference>
<dbReference type="SUPFAM" id="SSF53155">
    <property type="entry name" value="Methylated DNA-protein cysteine methyltransferase domain"/>
    <property type="match status" value="1"/>
</dbReference>
<dbReference type="CDD" id="cd06445">
    <property type="entry name" value="ATase"/>
    <property type="match status" value="1"/>
</dbReference>
<reference evidence="12 13" key="1">
    <citation type="submission" date="2018-09" db="EMBL/GenBank/DDBJ databases">
        <title>The draft genome of Acinetobacter spp. strains.</title>
        <authorList>
            <person name="Qin J."/>
            <person name="Feng Y."/>
            <person name="Zong Z."/>
        </authorList>
    </citation>
    <scope>NUCLEOTIDE SEQUENCE [LARGE SCALE GENOMIC DNA]</scope>
    <source>
        <strain evidence="12 13">WCHAc060096</strain>
    </source>
</reference>
<protein>
    <recommendedName>
        <fullName evidence="3">methylated-DNA--[protein]-cysteine S-methyltransferase</fullName>
        <ecNumber evidence="3">2.1.1.63</ecNumber>
    </recommendedName>
</protein>
<keyword evidence="5 12" id="KW-0808">Transferase</keyword>
<keyword evidence="4 12" id="KW-0489">Methyltransferase</keyword>
<dbReference type="InterPro" id="IPR001497">
    <property type="entry name" value="MethylDNA_cys_MeTrfase_AS"/>
</dbReference>
<dbReference type="GO" id="GO:0032259">
    <property type="term" value="P:methylation"/>
    <property type="evidence" value="ECO:0007669"/>
    <property type="project" value="UniProtKB-KW"/>
</dbReference>
<dbReference type="SUPFAM" id="SSF46689">
    <property type="entry name" value="Homeodomain-like"/>
    <property type="match status" value="2"/>
</dbReference>
<name>A0A3A8EDV6_9GAMM</name>
<accession>A0A3A8EDV6</accession>
<evidence type="ECO:0000256" key="10">
    <source>
        <dbReference type="ARBA" id="ARBA00049348"/>
    </source>
</evidence>
<dbReference type="GO" id="GO:0006281">
    <property type="term" value="P:DNA repair"/>
    <property type="evidence" value="ECO:0007669"/>
    <property type="project" value="UniProtKB-KW"/>
</dbReference>
<dbReference type="InterPro" id="IPR008332">
    <property type="entry name" value="MethylG_MeTrfase_N"/>
</dbReference>
<dbReference type="RefSeq" id="WP_120370724.1">
    <property type="nucleotide sequence ID" value="NZ_RAXU01000015.1"/>
</dbReference>
<dbReference type="InterPro" id="IPR018060">
    <property type="entry name" value="HTH_AraC"/>
</dbReference>